<dbReference type="EMBL" id="JACOAF010000015">
    <property type="protein sequence ID" value="MBC3539160.1"/>
    <property type="molecule type" value="Genomic_DNA"/>
</dbReference>
<name>A0ABR6VQF0_9BACT</name>
<accession>A0ABR6VQF0</accession>
<keyword evidence="2" id="KW-1185">Reference proteome</keyword>
<sequence length="181" mass="21168">MNYKFYASQSDFEEIFRFIFNELGLFVFQSYSEPGQTLKEFRKVEEVIIEIAENPKSQFVLWKKEFGFDYTISRLELNPKYCKGHTFRYRTDGWGLIHFQVNEITKMNLEASSLSHNSEKRAMAWESTKPELGKVEKLNWQEINSTSRKIKNYISKKLSIGKSEGTDVLVNAKDLVGVPKN</sequence>
<dbReference type="RefSeq" id="WP_186634295.1">
    <property type="nucleotide sequence ID" value="NZ_JACOAF010000015.1"/>
</dbReference>
<reference evidence="1 2" key="1">
    <citation type="journal article" date="2019" name="Int. J. Syst. Evol. Microbiol.">
        <title>Rufibacter sediminis sp. nov., isolated from freshwater lake sediment.</title>
        <authorList>
            <person name="Qu J.H."/>
            <person name="Zhang L.J."/>
            <person name="Fu Y.H."/>
            <person name="Li H.F."/>
        </authorList>
    </citation>
    <scope>NUCLEOTIDE SEQUENCE [LARGE SCALE GENOMIC DNA]</scope>
    <source>
        <strain evidence="1 2">H-1</strain>
    </source>
</reference>
<evidence type="ECO:0000313" key="2">
    <source>
        <dbReference type="Proteomes" id="UP000659698"/>
    </source>
</evidence>
<gene>
    <name evidence="1" type="ORF">H7U12_05675</name>
</gene>
<organism evidence="1 2">
    <name type="scientific">Rufibacter sediminis</name>
    <dbReference type="NCBI Taxonomy" id="2762756"/>
    <lineage>
        <taxon>Bacteria</taxon>
        <taxon>Pseudomonadati</taxon>
        <taxon>Bacteroidota</taxon>
        <taxon>Cytophagia</taxon>
        <taxon>Cytophagales</taxon>
        <taxon>Hymenobacteraceae</taxon>
        <taxon>Rufibacter</taxon>
    </lineage>
</organism>
<protein>
    <submittedName>
        <fullName evidence="1">Uncharacterized protein</fullName>
    </submittedName>
</protein>
<comment type="caution">
    <text evidence="1">The sequence shown here is derived from an EMBL/GenBank/DDBJ whole genome shotgun (WGS) entry which is preliminary data.</text>
</comment>
<proteinExistence type="predicted"/>
<evidence type="ECO:0000313" key="1">
    <source>
        <dbReference type="EMBL" id="MBC3539160.1"/>
    </source>
</evidence>
<dbReference type="Proteomes" id="UP000659698">
    <property type="component" value="Unassembled WGS sequence"/>
</dbReference>